<keyword evidence="3" id="KW-0238">DNA-binding</keyword>
<dbReference type="SUPFAM" id="SSF46785">
    <property type="entry name" value="Winged helix' DNA-binding domain"/>
    <property type="match status" value="1"/>
</dbReference>
<evidence type="ECO:0000313" key="5">
    <source>
        <dbReference type="EMBL" id="MRV76753.1"/>
    </source>
</evidence>
<dbReference type="Pfam" id="PF03965">
    <property type="entry name" value="Penicillinase_R"/>
    <property type="match status" value="1"/>
</dbReference>
<evidence type="ECO:0000256" key="1">
    <source>
        <dbReference type="ARBA" id="ARBA00011046"/>
    </source>
</evidence>
<comment type="caution">
    <text evidence="5">The sequence shown here is derived from an EMBL/GenBank/DDBJ whole genome shotgun (WGS) entry which is preliminary data.</text>
</comment>
<name>A0A7X2IVB1_9BURK</name>
<dbReference type="InterPro" id="IPR036390">
    <property type="entry name" value="WH_DNA-bd_sf"/>
</dbReference>
<dbReference type="GO" id="GO:0045892">
    <property type="term" value="P:negative regulation of DNA-templated transcription"/>
    <property type="evidence" value="ECO:0007669"/>
    <property type="project" value="InterPro"/>
</dbReference>
<organism evidence="5 6">
    <name type="scientific">Pseudoduganella rivuli</name>
    <dbReference type="NCBI Taxonomy" id="2666085"/>
    <lineage>
        <taxon>Bacteria</taxon>
        <taxon>Pseudomonadati</taxon>
        <taxon>Pseudomonadota</taxon>
        <taxon>Betaproteobacteria</taxon>
        <taxon>Burkholderiales</taxon>
        <taxon>Oxalobacteraceae</taxon>
        <taxon>Telluria group</taxon>
        <taxon>Pseudoduganella</taxon>
    </lineage>
</organism>
<dbReference type="EMBL" id="WKJJ01000041">
    <property type="protein sequence ID" value="MRV76753.1"/>
    <property type="molecule type" value="Genomic_DNA"/>
</dbReference>
<keyword evidence="6" id="KW-1185">Reference proteome</keyword>
<proteinExistence type="inferred from homology"/>
<sequence>MGAAMTVPSVTELCVLKALWKRQPLSTREIHDAVAAELDWTLSSTRKTVERMLEKGMVSQAAAHGVQVYAPVLEKVGTLAAFARDFGQRVMELDAPLPVAMFTGSKLVDATELAELEQMLQDWPADEGQP</sequence>
<dbReference type="Gene3D" id="1.10.10.10">
    <property type="entry name" value="Winged helix-like DNA-binding domain superfamily/Winged helix DNA-binding domain"/>
    <property type="match status" value="1"/>
</dbReference>
<keyword evidence="4" id="KW-0804">Transcription</keyword>
<evidence type="ECO:0000256" key="2">
    <source>
        <dbReference type="ARBA" id="ARBA00023015"/>
    </source>
</evidence>
<comment type="similarity">
    <text evidence="1">Belongs to the BlaI transcriptional regulatory family.</text>
</comment>
<keyword evidence="2" id="KW-0805">Transcription regulation</keyword>
<protein>
    <submittedName>
        <fullName evidence="5">BlaI/MecI/CopY family transcriptional regulator</fullName>
    </submittedName>
</protein>
<dbReference type="AlphaFoldDB" id="A0A7X2IVB1"/>
<dbReference type="GO" id="GO:0003677">
    <property type="term" value="F:DNA binding"/>
    <property type="evidence" value="ECO:0007669"/>
    <property type="project" value="UniProtKB-KW"/>
</dbReference>
<accession>A0A7X2IVB1</accession>
<evidence type="ECO:0000313" key="6">
    <source>
        <dbReference type="Proteomes" id="UP000446768"/>
    </source>
</evidence>
<evidence type="ECO:0000256" key="4">
    <source>
        <dbReference type="ARBA" id="ARBA00023163"/>
    </source>
</evidence>
<dbReference type="Proteomes" id="UP000446768">
    <property type="component" value="Unassembled WGS sequence"/>
</dbReference>
<dbReference type="InterPro" id="IPR005650">
    <property type="entry name" value="BlaI_family"/>
</dbReference>
<gene>
    <name evidence="5" type="ORF">GJ700_34090</name>
</gene>
<evidence type="ECO:0000256" key="3">
    <source>
        <dbReference type="ARBA" id="ARBA00023125"/>
    </source>
</evidence>
<reference evidence="5 6" key="1">
    <citation type="submission" date="2019-11" db="EMBL/GenBank/DDBJ databases">
        <title>Novel species isolated from a subtropical stream in China.</title>
        <authorList>
            <person name="Lu H."/>
        </authorList>
    </citation>
    <scope>NUCLEOTIDE SEQUENCE [LARGE SCALE GENOMIC DNA]</scope>
    <source>
        <strain evidence="5 6">FT92W</strain>
    </source>
</reference>
<dbReference type="InterPro" id="IPR036388">
    <property type="entry name" value="WH-like_DNA-bd_sf"/>
</dbReference>